<feature type="domain" description="IstB-like ATP-binding" evidence="1">
    <location>
        <begin position="2"/>
        <end position="61"/>
    </location>
</feature>
<name>A0A7X1TLM7_9BURK</name>
<dbReference type="RefSeq" id="WP_193727964.1">
    <property type="nucleotide sequence ID" value="NZ_WHNP01000141.1"/>
</dbReference>
<keyword evidence="3" id="KW-1185">Reference proteome</keyword>
<gene>
    <name evidence="2" type="ORF">GCT13_45785</name>
</gene>
<dbReference type="InterPro" id="IPR027417">
    <property type="entry name" value="P-loop_NTPase"/>
</dbReference>
<dbReference type="AlphaFoldDB" id="A0A7X1TLM7"/>
<dbReference type="InterPro" id="IPR002611">
    <property type="entry name" value="IstB_ATP-bd"/>
</dbReference>
<keyword evidence="2" id="KW-0547">Nucleotide-binding</keyword>
<dbReference type="Gene3D" id="3.40.50.300">
    <property type="entry name" value="P-loop containing nucleotide triphosphate hydrolases"/>
    <property type="match status" value="1"/>
</dbReference>
<dbReference type="Proteomes" id="UP000484381">
    <property type="component" value="Unassembled WGS sequence"/>
</dbReference>
<protein>
    <submittedName>
        <fullName evidence="2">ATP-binding protein</fullName>
    </submittedName>
</protein>
<reference evidence="2 3" key="1">
    <citation type="submission" date="2019-10" db="EMBL/GenBank/DDBJ databases">
        <title>Paraburkholderia sp. isolated from nodules of Mimosa pudica from Brazilian Atlantic Forest soils.</title>
        <authorList>
            <person name="Paulitsch F."/>
            <person name="Hungria M."/>
            <person name="Dall'Agnol R."/>
        </authorList>
    </citation>
    <scope>NUCLEOTIDE SEQUENCE [LARGE SCALE GENOMIC DNA]</scope>
    <source>
        <strain evidence="2 3">CNPSo 3157</strain>
    </source>
</reference>
<feature type="non-terminal residue" evidence="2">
    <location>
        <position position="1"/>
    </location>
</feature>
<evidence type="ECO:0000259" key="1">
    <source>
        <dbReference type="Pfam" id="PF01695"/>
    </source>
</evidence>
<organism evidence="2 3">
    <name type="scientific">Paraburkholderia franconis</name>
    <dbReference type="NCBI Taxonomy" id="2654983"/>
    <lineage>
        <taxon>Bacteria</taxon>
        <taxon>Pseudomonadati</taxon>
        <taxon>Pseudomonadota</taxon>
        <taxon>Betaproteobacteria</taxon>
        <taxon>Burkholderiales</taxon>
        <taxon>Burkholderiaceae</taxon>
        <taxon>Paraburkholderia</taxon>
    </lineage>
</organism>
<comment type="caution">
    <text evidence="2">The sequence shown here is derived from an EMBL/GenBank/DDBJ whole genome shotgun (WGS) entry which is preliminary data.</text>
</comment>
<accession>A0A7X1TLM7</accession>
<keyword evidence="2" id="KW-0067">ATP-binding</keyword>
<evidence type="ECO:0000313" key="2">
    <source>
        <dbReference type="EMBL" id="MPW23805.1"/>
    </source>
</evidence>
<sequence>MLIHQRYKLRRSVVVTSNRVVQDWGAYLGDNTMSTTILDRLMHHCHLLEFDGRSYRLKEAAETLARKTKES</sequence>
<dbReference type="Pfam" id="PF01695">
    <property type="entry name" value="IstB_IS21"/>
    <property type="match status" value="1"/>
</dbReference>
<dbReference type="EMBL" id="WHNP01000141">
    <property type="protein sequence ID" value="MPW23805.1"/>
    <property type="molecule type" value="Genomic_DNA"/>
</dbReference>
<dbReference type="GO" id="GO:0005524">
    <property type="term" value="F:ATP binding"/>
    <property type="evidence" value="ECO:0007669"/>
    <property type="project" value="UniProtKB-KW"/>
</dbReference>
<proteinExistence type="predicted"/>
<evidence type="ECO:0000313" key="3">
    <source>
        <dbReference type="Proteomes" id="UP000484381"/>
    </source>
</evidence>